<dbReference type="Pfam" id="PF03692">
    <property type="entry name" value="CxxCxxCC"/>
    <property type="match status" value="1"/>
</dbReference>
<evidence type="ECO:0000313" key="2">
    <source>
        <dbReference type="Proteomes" id="UP000076023"/>
    </source>
</evidence>
<dbReference type="InParanoid" id="A0A146G8X8"/>
<evidence type="ECO:0000313" key="1">
    <source>
        <dbReference type="EMBL" id="GAT33960.1"/>
    </source>
</evidence>
<dbReference type="EMBL" id="BDCO01000002">
    <property type="protein sequence ID" value="GAT33960.1"/>
    <property type="molecule type" value="Genomic_DNA"/>
</dbReference>
<dbReference type="Proteomes" id="UP000076023">
    <property type="component" value="Unassembled WGS sequence"/>
</dbReference>
<name>A0A146G8X8_TERSA</name>
<dbReference type="InterPro" id="IPR005358">
    <property type="entry name" value="Puta_zinc/iron-chelating_dom"/>
</dbReference>
<accession>A0A146G8X8</accession>
<proteinExistence type="predicted"/>
<organism evidence="1 2">
    <name type="scientific">Terrimicrobium sacchariphilum</name>
    <dbReference type="NCBI Taxonomy" id="690879"/>
    <lineage>
        <taxon>Bacteria</taxon>
        <taxon>Pseudomonadati</taxon>
        <taxon>Verrucomicrobiota</taxon>
        <taxon>Terrimicrobiia</taxon>
        <taxon>Terrimicrobiales</taxon>
        <taxon>Terrimicrobiaceae</taxon>
        <taxon>Terrimicrobium</taxon>
    </lineage>
</organism>
<comment type="caution">
    <text evidence="1">The sequence shown here is derived from an EMBL/GenBank/DDBJ whole genome shotgun (WGS) entry which is preliminary data.</text>
</comment>
<dbReference type="OrthoDB" id="277831at2"/>
<gene>
    <name evidence="1" type="ORF">TSACC_22381</name>
</gene>
<protein>
    <submittedName>
        <fullName evidence="1">Putative zinc-or iron-chelating domain-containing protein</fullName>
    </submittedName>
</protein>
<sequence>MKSARRSDPFHLQAIEDVRKIYADLAARPIERNCTLQTECCQFKLTGIVPFLTKGEAIVAAKALRAAGRTKLPERADGACPLLHPQTGRCIIYKDRPFACRTHFCSGAGGPYQRSEVIDLIRRLEKIDAELGGWGVSGLPAAVREGMREIG</sequence>
<dbReference type="RefSeq" id="WP_075079635.1">
    <property type="nucleotide sequence ID" value="NZ_BDCO01000002.1"/>
</dbReference>
<dbReference type="AlphaFoldDB" id="A0A146G8X8"/>
<reference evidence="2" key="1">
    <citation type="journal article" date="2017" name="Genome Announc.">
        <title>Draft Genome Sequence of Terrimicrobium sacchariphilum NM-5T, a Facultative Anaerobic Soil Bacterium of the Class Spartobacteria.</title>
        <authorList>
            <person name="Qiu Y.L."/>
            <person name="Tourlousse D.M."/>
            <person name="Matsuura N."/>
            <person name="Ohashi A."/>
            <person name="Sekiguchi Y."/>
        </authorList>
    </citation>
    <scope>NUCLEOTIDE SEQUENCE [LARGE SCALE GENOMIC DNA]</scope>
    <source>
        <strain evidence="2">NM-5</strain>
    </source>
</reference>
<keyword evidence="2" id="KW-1185">Reference proteome</keyword>